<evidence type="ECO:0000259" key="9">
    <source>
        <dbReference type="PROSITE" id="PS50928"/>
    </source>
</evidence>
<reference evidence="10 11" key="1">
    <citation type="submission" date="2019-06" db="EMBL/GenBank/DDBJ databases">
        <title>Sequencing the genomes of 1000 actinobacteria strains.</title>
        <authorList>
            <person name="Klenk H.-P."/>
        </authorList>
    </citation>
    <scope>NUCLEOTIDE SEQUENCE [LARGE SCALE GENOMIC DNA]</scope>
    <source>
        <strain evidence="10 11">DSM 45928</strain>
    </source>
</reference>
<comment type="similarity">
    <text evidence="2">Belongs to the binding-protein-dependent transport system permease family. CysTW subfamily.</text>
</comment>
<dbReference type="InterPro" id="IPR000515">
    <property type="entry name" value="MetI-like"/>
</dbReference>
<feature type="transmembrane region" description="Helical" evidence="8">
    <location>
        <begin position="47"/>
        <end position="71"/>
    </location>
</feature>
<evidence type="ECO:0000256" key="1">
    <source>
        <dbReference type="ARBA" id="ARBA00004651"/>
    </source>
</evidence>
<keyword evidence="11" id="KW-1185">Reference proteome</keyword>
<dbReference type="AlphaFoldDB" id="A0A543ASY6"/>
<dbReference type="NCBIfam" id="NF008049">
    <property type="entry name" value="PRK10782.1"/>
    <property type="match status" value="1"/>
</dbReference>
<feature type="transmembrane region" description="Helical" evidence="8">
    <location>
        <begin position="142"/>
        <end position="163"/>
    </location>
</feature>
<dbReference type="GO" id="GO:0005886">
    <property type="term" value="C:plasma membrane"/>
    <property type="evidence" value="ECO:0007669"/>
    <property type="project" value="UniProtKB-SubCell"/>
</dbReference>
<evidence type="ECO:0000256" key="5">
    <source>
        <dbReference type="ARBA" id="ARBA00022692"/>
    </source>
</evidence>
<feature type="transmembrane region" description="Helical" evidence="8">
    <location>
        <begin position="12"/>
        <end position="35"/>
    </location>
</feature>
<dbReference type="Proteomes" id="UP000317043">
    <property type="component" value="Unassembled WGS sequence"/>
</dbReference>
<protein>
    <submittedName>
        <fullName evidence="10">D-methionine transport system permease protein</fullName>
    </submittedName>
</protein>
<keyword evidence="6 8" id="KW-1133">Transmembrane helix</keyword>
<dbReference type="SUPFAM" id="SSF161098">
    <property type="entry name" value="MetI-like"/>
    <property type="match status" value="1"/>
</dbReference>
<comment type="caution">
    <text evidence="10">The sequence shown here is derived from an EMBL/GenBank/DDBJ whole genome shotgun (WGS) entry which is preliminary data.</text>
</comment>
<dbReference type="CDD" id="cd06261">
    <property type="entry name" value="TM_PBP2"/>
    <property type="match status" value="1"/>
</dbReference>
<comment type="subcellular location">
    <subcellularLocation>
        <location evidence="1 8">Cell membrane</location>
        <topology evidence="1 8">Multi-pass membrane protein</topology>
    </subcellularLocation>
</comment>
<dbReference type="GO" id="GO:0048473">
    <property type="term" value="P:D-methionine transmembrane transport"/>
    <property type="evidence" value="ECO:0007669"/>
    <property type="project" value="TreeGrafter"/>
</dbReference>
<evidence type="ECO:0000256" key="2">
    <source>
        <dbReference type="ARBA" id="ARBA00007069"/>
    </source>
</evidence>
<evidence type="ECO:0000313" key="10">
    <source>
        <dbReference type="EMBL" id="TQL75687.1"/>
    </source>
</evidence>
<dbReference type="InterPro" id="IPR035906">
    <property type="entry name" value="MetI-like_sf"/>
</dbReference>
<evidence type="ECO:0000256" key="6">
    <source>
        <dbReference type="ARBA" id="ARBA00022989"/>
    </source>
</evidence>
<dbReference type="RefSeq" id="WP_142035946.1">
    <property type="nucleotide sequence ID" value="NZ_JBHTGS010000001.1"/>
</dbReference>
<keyword evidence="7 8" id="KW-0472">Membrane</keyword>
<evidence type="ECO:0000256" key="3">
    <source>
        <dbReference type="ARBA" id="ARBA00022448"/>
    </source>
</evidence>
<dbReference type="Pfam" id="PF00528">
    <property type="entry name" value="BPD_transp_1"/>
    <property type="match status" value="1"/>
</dbReference>
<name>A0A543ASY6_9ACTN</name>
<dbReference type="PANTHER" id="PTHR30450">
    <property type="entry name" value="ABC TRANSPORTER PERMEASE"/>
    <property type="match status" value="1"/>
</dbReference>
<keyword evidence="5 8" id="KW-0812">Transmembrane</keyword>
<dbReference type="PANTHER" id="PTHR30450:SF1">
    <property type="entry name" value="D-METHIONINE TRANSPORT SYSTEM PERMEASE PROTEIN METI-RELATED"/>
    <property type="match status" value="1"/>
</dbReference>
<gene>
    <name evidence="10" type="ORF">FB566_1198</name>
</gene>
<feature type="transmembrane region" description="Helical" evidence="8">
    <location>
        <begin position="184"/>
        <end position="203"/>
    </location>
</feature>
<dbReference type="EMBL" id="VFOW01000001">
    <property type="protein sequence ID" value="TQL75687.1"/>
    <property type="molecule type" value="Genomic_DNA"/>
</dbReference>
<feature type="domain" description="ABC transmembrane type-1" evidence="9">
    <location>
        <begin position="9"/>
        <end position="203"/>
    </location>
</feature>
<evidence type="ECO:0000256" key="7">
    <source>
        <dbReference type="ARBA" id="ARBA00023136"/>
    </source>
</evidence>
<accession>A0A543ASY6</accession>
<evidence type="ECO:0000256" key="4">
    <source>
        <dbReference type="ARBA" id="ARBA00022475"/>
    </source>
</evidence>
<dbReference type="FunFam" id="1.10.3720.10:FF:000002">
    <property type="entry name" value="D-methionine ABC transporter permease MetI"/>
    <property type="match status" value="1"/>
</dbReference>
<dbReference type="PROSITE" id="PS50928">
    <property type="entry name" value="ABC_TM1"/>
    <property type="match status" value="1"/>
</dbReference>
<sequence length="213" mass="22414">MIEKLIEATGETVQMMALAGLWTVLFGLPLGVLLYATSPNGLARNRVIHRTLGIIVNIGRSAPFIILMVAIMPITRAIVGTSIGSWAAVVPLAVAASPFFARLVESALLDVDPGLLEAAESMGATRTGTVGQVLLPEALPGLIRGLTVTMVALTGYSAIAGAIGGGGLGDLAIRYGYQRYETEYMIATVVLLVALVQLIQFIGDTTARRLDHR</sequence>
<evidence type="ECO:0000256" key="8">
    <source>
        <dbReference type="RuleBase" id="RU363032"/>
    </source>
</evidence>
<keyword evidence="3 8" id="KW-0813">Transport</keyword>
<dbReference type="InParanoid" id="A0A543ASY6"/>
<keyword evidence="4" id="KW-1003">Cell membrane</keyword>
<organism evidence="10 11">
    <name type="scientific">Stackebrandtia endophytica</name>
    <dbReference type="NCBI Taxonomy" id="1496996"/>
    <lineage>
        <taxon>Bacteria</taxon>
        <taxon>Bacillati</taxon>
        <taxon>Actinomycetota</taxon>
        <taxon>Actinomycetes</taxon>
        <taxon>Glycomycetales</taxon>
        <taxon>Glycomycetaceae</taxon>
        <taxon>Stackebrandtia</taxon>
    </lineage>
</organism>
<dbReference type="Gene3D" id="1.10.3720.10">
    <property type="entry name" value="MetI-like"/>
    <property type="match status" value="1"/>
</dbReference>
<proteinExistence type="inferred from homology"/>
<feature type="transmembrane region" description="Helical" evidence="8">
    <location>
        <begin position="83"/>
        <end position="101"/>
    </location>
</feature>
<dbReference type="OrthoDB" id="9793490at2"/>
<evidence type="ECO:0000313" key="11">
    <source>
        <dbReference type="Proteomes" id="UP000317043"/>
    </source>
</evidence>
<dbReference type="InterPro" id="IPR051322">
    <property type="entry name" value="AA_ABC_Transporter_Permease"/>
</dbReference>